<dbReference type="Proteomes" id="UP000317243">
    <property type="component" value="Unassembled WGS sequence"/>
</dbReference>
<keyword evidence="3" id="KW-1185">Reference proteome</keyword>
<gene>
    <name evidence="2" type="ORF">KOR42_32920</name>
</gene>
<dbReference type="Gene3D" id="3.30.720.160">
    <property type="entry name" value="Bifunctional DNA primase/polymerase, N-terminal"/>
    <property type="match status" value="1"/>
</dbReference>
<organism evidence="2 3">
    <name type="scientific">Thalassoglobus neptunius</name>
    <dbReference type="NCBI Taxonomy" id="1938619"/>
    <lineage>
        <taxon>Bacteria</taxon>
        <taxon>Pseudomonadati</taxon>
        <taxon>Planctomycetota</taxon>
        <taxon>Planctomycetia</taxon>
        <taxon>Planctomycetales</taxon>
        <taxon>Planctomycetaceae</taxon>
        <taxon>Thalassoglobus</taxon>
    </lineage>
</organism>
<sequence>MTQQAETARALLRAGISVIPIGKNKVPAIPWKEFCNRLPTEEEVSSWFSTPQGIGRVCGAISGNLEVIDFDVDSEALDCPSSSELLTRWGEIIEGRQPGLLDRLTTIQTPRPGFHVTYRCFENVGGNQKLATFSKRGGGWKTVIETRGEGGYALCPGSPAHCHPLGGDLYRQAFGPPLTELQVITAKERENLLQAARSFCRKPPEPEVQERVSRTAPGTSPGEIFAARATWAEILEPHGLSLVSTDGSGVSYWRRAGSSNKWSASTGFGDSGLFYAFSPNCGVEPNRGYNKFSMFTHLNHSGDFEAAARDLAEKGFREELPSIDISSIVQRFEERKTRIQEPEAEFPQELFSCPGIIRGLIDYNLSTAFVPQPVLALSGAIAFMGALIGRKVTDWQGSRANVYIINLAGSGRGKEHARKVNKFAASEALAEDLIGEEMFASGAGLLRTVSENPSQLFQLDEVGRMLRELNNPRAGSHQSEIVSNLMKLFTSSGSMFMGSAYAEKSNKAPLVIDSPNCNVLGTTVPDSFFQALSVEGLTDGFLSRLMVFVGSEEAQPQRVDSSTVLDPQVVAMVKSWHQWSPDQAGGVWANAKEIPSTPEARALMWDFTLQAHNSGSNEVERALWSRASEKAHKLALIHACSESPITPEIGSDAAEWAIRLSSYLTSWIVRAASEKVFETVSERDSKRVEEILKSKALITSTEFYRKTRWLQTRERKAILSELIERDLVQAGSEGSGGRPRVVYSWIGD</sequence>
<dbReference type="CDD" id="cd04859">
    <property type="entry name" value="Prim_Pol"/>
    <property type="match status" value="1"/>
</dbReference>
<dbReference type="SUPFAM" id="SSF56747">
    <property type="entry name" value="Prim-pol domain"/>
    <property type="match status" value="1"/>
</dbReference>
<dbReference type="EMBL" id="SIHI01000010">
    <property type="protein sequence ID" value="TWT51819.1"/>
    <property type="molecule type" value="Genomic_DNA"/>
</dbReference>
<protein>
    <recommendedName>
        <fullName evidence="1">DNA primase/polymerase bifunctional N-terminal domain-containing protein</fullName>
    </recommendedName>
</protein>
<dbReference type="Pfam" id="PF09250">
    <property type="entry name" value="Prim-Pol"/>
    <property type="match status" value="1"/>
</dbReference>
<evidence type="ECO:0000259" key="1">
    <source>
        <dbReference type="SMART" id="SM00943"/>
    </source>
</evidence>
<reference evidence="2 3" key="1">
    <citation type="submission" date="2019-02" db="EMBL/GenBank/DDBJ databases">
        <title>Deep-cultivation of Planctomycetes and their phenomic and genomic characterization uncovers novel biology.</title>
        <authorList>
            <person name="Wiegand S."/>
            <person name="Jogler M."/>
            <person name="Boedeker C."/>
            <person name="Pinto D."/>
            <person name="Vollmers J."/>
            <person name="Rivas-Marin E."/>
            <person name="Kohn T."/>
            <person name="Peeters S.H."/>
            <person name="Heuer A."/>
            <person name="Rast P."/>
            <person name="Oberbeckmann S."/>
            <person name="Bunk B."/>
            <person name="Jeske O."/>
            <person name="Meyerdierks A."/>
            <person name="Storesund J.E."/>
            <person name="Kallscheuer N."/>
            <person name="Luecker S."/>
            <person name="Lage O.M."/>
            <person name="Pohl T."/>
            <person name="Merkel B.J."/>
            <person name="Hornburger P."/>
            <person name="Mueller R.-W."/>
            <person name="Bruemmer F."/>
            <person name="Labrenz M."/>
            <person name="Spormann A.M."/>
            <person name="Op Den Camp H."/>
            <person name="Overmann J."/>
            <person name="Amann R."/>
            <person name="Jetten M.S.M."/>
            <person name="Mascher T."/>
            <person name="Medema M.H."/>
            <person name="Devos D.P."/>
            <person name="Kaster A.-K."/>
            <person name="Ovreas L."/>
            <person name="Rohde M."/>
            <person name="Galperin M.Y."/>
            <person name="Jogler C."/>
        </authorList>
    </citation>
    <scope>NUCLEOTIDE SEQUENCE [LARGE SCALE GENOMIC DNA]</scope>
    <source>
        <strain evidence="2 3">KOR42</strain>
    </source>
</reference>
<dbReference type="AlphaFoldDB" id="A0A5C5WNX1"/>
<evidence type="ECO:0000313" key="2">
    <source>
        <dbReference type="EMBL" id="TWT51819.1"/>
    </source>
</evidence>
<evidence type="ECO:0000313" key="3">
    <source>
        <dbReference type="Proteomes" id="UP000317243"/>
    </source>
</evidence>
<comment type="caution">
    <text evidence="2">The sequence shown here is derived from an EMBL/GenBank/DDBJ whole genome shotgun (WGS) entry which is preliminary data.</text>
</comment>
<accession>A0A5C5WNX1</accession>
<proteinExistence type="predicted"/>
<dbReference type="RefSeq" id="WP_197441231.1">
    <property type="nucleotide sequence ID" value="NZ_SIHI01000010.1"/>
</dbReference>
<name>A0A5C5WNX1_9PLAN</name>
<feature type="domain" description="DNA primase/polymerase bifunctional N-terminal" evidence="1">
    <location>
        <begin position="8"/>
        <end position="181"/>
    </location>
</feature>
<dbReference type="InterPro" id="IPR015330">
    <property type="entry name" value="DNA_primase/pol_bifunc_N"/>
</dbReference>
<dbReference type="SMART" id="SM00943">
    <property type="entry name" value="Prim-Pol"/>
    <property type="match status" value="1"/>
</dbReference>